<organism evidence="1 2">
    <name type="scientific">Camellia sinensis</name>
    <name type="common">Tea plant</name>
    <name type="synonym">Thea sinensis</name>
    <dbReference type="NCBI Taxonomy" id="4442"/>
    <lineage>
        <taxon>Eukaryota</taxon>
        <taxon>Viridiplantae</taxon>
        <taxon>Streptophyta</taxon>
        <taxon>Embryophyta</taxon>
        <taxon>Tracheophyta</taxon>
        <taxon>Spermatophyta</taxon>
        <taxon>Magnoliopsida</taxon>
        <taxon>eudicotyledons</taxon>
        <taxon>Gunneridae</taxon>
        <taxon>Pentapetalae</taxon>
        <taxon>asterids</taxon>
        <taxon>Ericales</taxon>
        <taxon>Theaceae</taxon>
        <taxon>Camellia</taxon>
    </lineage>
</organism>
<protein>
    <submittedName>
        <fullName evidence="1">Uncharacterized protein</fullName>
    </submittedName>
</protein>
<evidence type="ECO:0000313" key="2">
    <source>
        <dbReference type="Proteomes" id="UP000593564"/>
    </source>
</evidence>
<sequence length="61" mass="6988">MFMCSGLKTSWNKSKWWNAVGGRVGLTIRLCTFTEGVRMGGRGFTKQVFLMVWCKLVLTRL</sequence>
<reference evidence="2" key="1">
    <citation type="journal article" date="2020" name="Nat. Commun.">
        <title>Genome assembly of wild tea tree DASZ reveals pedigree and selection history of tea varieties.</title>
        <authorList>
            <person name="Zhang W."/>
            <person name="Zhang Y."/>
            <person name="Qiu H."/>
            <person name="Guo Y."/>
            <person name="Wan H."/>
            <person name="Zhang X."/>
            <person name="Scossa F."/>
            <person name="Alseekh S."/>
            <person name="Zhang Q."/>
            <person name="Wang P."/>
            <person name="Xu L."/>
            <person name="Schmidt M.H."/>
            <person name="Jia X."/>
            <person name="Li D."/>
            <person name="Zhu A."/>
            <person name="Guo F."/>
            <person name="Chen W."/>
            <person name="Ni D."/>
            <person name="Usadel B."/>
            <person name="Fernie A.R."/>
            <person name="Wen W."/>
        </authorList>
    </citation>
    <scope>NUCLEOTIDE SEQUENCE [LARGE SCALE GENOMIC DNA]</scope>
    <source>
        <strain evidence="2">cv. G240</strain>
    </source>
</reference>
<dbReference type="EMBL" id="JACBKZ010000003">
    <property type="protein sequence ID" value="KAF5955072.1"/>
    <property type="molecule type" value="Genomic_DNA"/>
</dbReference>
<gene>
    <name evidence="1" type="ORF">HYC85_007928</name>
</gene>
<accession>A0A7J7HQB6</accession>
<evidence type="ECO:0000313" key="1">
    <source>
        <dbReference type="EMBL" id="KAF5955072.1"/>
    </source>
</evidence>
<proteinExistence type="predicted"/>
<dbReference type="Proteomes" id="UP000593564">
    <property type="component" value="Unassembled WGS sequence"/>
</dbReference>
<comment type="caution">
    <text evidence="1">The sequence shown here is derived from an EMBL/GenBank/DDBJ whole genome shotgun (WGS) entry which is preliminary data.</text>
</comment>
<name>A0A7J7HQB6_CAMSI</name>
<dbReference type="AlphaFoldDB" id="A0A7J7HQB6"/>
<keyword evidence="2" id="KW-1185">Reference proteome</keyword>
<reference evidence="1 2" key="2">
    <citation type="submission" date="2020-07" db="EMBL/GenBank/DDBJ databases">
        <title>Genome assembly of wild tea tree DASZ reveals pedigree and selection history of tea varieties.</title>
        <authorList>
            <person name="Zhang W."/>
        </authorList>
    </citation>
    <scope>NUCLEOTIDE SEQUENCE [LARGE SCALE GENOMIC DNA]</scope>
    <source>
        <strain evidence="2">cv. G240</strain>
        <tissue evidence="1">Leaf</tissue>
    </source>
</reference>